<evidence type="ECO:0000256" key="1">
    <source>
        <dbReference type="ARBA" id="ARBA00005715"/>
    </source>
</evidence>
<dbReference type="Proteomes" id="UP000494122">
    <property type="component" value="Unassembled WGS sequence"/>
</dbReference>
<evidence type="ECO:0000259" key="8">
    <source>
        <dbReference type="Pfam" id="PF17042"/>
    </source>
</evidence>
<feature type="domain" description="Four-carbon acid sugar kinase N-terminal" evidence="7">
    <location>
        <begin position="20"/>
        <end position="228"/>
    </location>
</feature>
<dbReference type="Gene3D" id="3.40.980.20">
    <property type="entry name" value="Four-carbon acid sugar kinase, nucleotide binding domain"/>
    <property type="match status" value="1"/>
</dbReference>
<evidence type="ECO:0000256" key="2">
    <source>
        <dbReference type="ARBA" id="ARBA00022679"/>
    </source>
</evidence>
<dbReference type="Pfam" id="PF07005">
    <property type="entry name" value="SBD_N"/>
    <property type="match status" value="1"/>
</dbReference>
<sequence length="389" mass="39629">MICILITGMDTPESLSRQVGIIADDLTSAADGAGPFLPWAGSARVHRGAAAPAGERVLSVDTGSRGQAEAGAVDAVERAAAGLAGRGVLYKTLDSTLRGHVRAELATALRASGRRLLVVAPAFPAAGRVTRGGIQYVHGERVDASVYAADLVHPARTARLLDLIDPAIGPARVVPEDADAAQLRDAARQARTLVLDATTQAALDERVAQLWTHGSCLWAGSPGMARALAARCGEAVAGPARPPRACRVLVVIGSANPASRAQGETLRAAGAQVAHRADEIAADAGLVCLMAPGSPQADPAAVLAALARQATLALARQRFDGLIATGGDTLAALLDALAIDTFTLTCELAPGFPAGTATCAGRQLAIAMKAGGFGGPEALRDAAWRLLCR</sequence>
<accession>A0A6S7EJF4</accession>
<keyword evidence="3" id="KW-0547">Nucleotide-binding</keyword>
<dbReference type="EMBL" id="CADILE010000018">
    <property type="protein sequence ID" value="CAB3914960.1"/>
    <property type="molecule type" value="Genomic_DNA"/>
</dbReference>
<proteinExistence type="inferred from homology"/>
<gene>
    <name evidence="9" type="primary">dtnK_2</name>
    <name evidence="9" type="ORF">LMG3328_05009</name>
</gene>
<dbReference type="EC" id="2.7.1.219" evidence="9"/>
<protein>
    <submittedName>
        <fullName evidence="9">D-threonate kinase</fullName>
        <ecNumber evidence="9">2.7.1.219</ecNumber>
    </submittedName>
</protein>
<organism evidence="9 10">
    <name type="scientific">Achromobacter ruhlandii</name>
    <dbReference type="NCBI Taxonomy" id="72557"/>
    <lineage>
        <taxon>Bacteria</taxon>
        <taxon>Pseudomonadati</taxon>
        <taxon>Pseudomonadota</taxon>
        <taxon>Betaproteobacteria</taxon>
        <taxon>Burkholderiales</taxon>
        <taxon>Alcaligenaceae</taxon>
        <taxon>Achromobacter</taxon>
    </lineage>
</organism>
<comment type="similarity">
    <text evidence="1">Belongs to the four-carbon acid sugar kinase family.</text>
</comment>
<dbReference type="Gene3D" id="3.40.50.10840">
    <property type="entry name" value="Putative sugar-binding, N-terminal domain"/>
    <property type="match status" value="1"/>
</dbReference>
<dbReference type="Pfam" id="PF17042">
    <property type="entry name" value="NBD_C"/>
    <property type="match status" value="1"/>
</dbReference>
<dbReference type="InterPro" id="IPR010737">
    <property type="entry name" value="4-carb_acid_sugar_kinase_N"/>
</dbReference>
<dbReference type="AlphaFoldDB" id="A0A6S7EJF4"/>
<dbReference type="SUPFAM" id="SSF142764">
    <property type="entry name" value="YgbK-like"/>
    <property type="match status" value="1"/>
</dbReference>
<evidence type="ECO:0000256" key="3">
    <source>
        <dbReference type="ARBA" id="ARBA00022741"/>
    </source>
</evidence>
<dbReference type="GO" id="GO:0005524">
    <property type="term" value="F:ATP binding"/>
    <property type="evidence" value="ECO:0007669"/>
    <property type="project" value="UniProtKB-KW"/>
</dbReference>
<reference evidence="9 10" key="1">
    <citation type="submission" date="2020-04" db="EMBL/GenBank/DDBJ databases">
        <authorList>
            <person name="De Canck E."/>
        </authorList>
    </citation>
    <scope>NUCLEOTIDE SEQUENCE [LARGE SCALE GENOMIC DNA]</scope>
    <source>
        <strain evidence="9 10">LMG 3328</strain>
    </source>
</reference>
<keyword evidence="6" id="KW-0119">Carbohydrate metabolism</keyword>
<name>A0A6S7EJF4_9BURK</name>
<keyword evidence="4 9" id="KW-0418">Kinase</keyword>
<evidence type="ECO:0000259" key="7">
    <source>
        <dbReference type="Pfam" id="PF07005"/>
    </source>
</evidence>
<dbReference type="GO" id="GO:0016301">
    <property type="term" value="F:kinase activity"/>
    <property type="evidence" value="ECO:0007669"/>
    <property type="project" value="UniProtKB-KW"/>
</dbReference>
<keyword evidence="5" id="KW-0067">ATP-binding</keyword>
<dbReference type="InterPro" id="IPR031475">
    <property type="entry name" value="NBD_C"/>
</dbReference>
<dbReference type="InterPro" id="IPR042213">
    <property type="entry name" value="NBD_C_sf"/>
</dbReference>
<evidence type="ECO:0000256" key="4">
    <source>
        <dbReference type="ARBA" id="ARBA00022777"/>
    </source>
</evidence>
<dbReference type="InterPro" id="IPR037051">
    <property type="entry name" value="4-carb_acid_sugar_kinase_N_sf"/>
</dbReference>
<evidence type="ECO:0000256" key="6">
    <source>
        <dbReference type="ARBA" id="ARBA00023277"/>
    </source>
</evidence>
<feature type="domain" description="Four-carbon acid sugar kinase nucleotide binding" evidence="8">
    <location>
        <begin position="300"/>
        <end position="379"/>
    </location>
</feature>
<evidence type="ECO:0000256" key="5">
    <source>
        <dbReference type="ARBA" id="ARBA00022840"/>
    </source>
</evidence>
<evidence type="ECO:0000313" key="10">
    <source>
        <dbReference type="Proteomes" id="UP000494122"/>
    </source>
</evidence>
<evidence type="ECO:0000313" key="9">
    <source>
        <dbReference type="EMBL" id="CAB3914960.1"/>
    </source>
</evidence>
<keyword evidence="2 9" id="KW-0808">Transferase</keyword>